<feature type="non-terminal residue" evidence="1">
    <location>
        <position position="228"/>
    </location>
</feature>
<accession>A0ACB9WEX8</accession>
<organism evidence="1 2">
    <name type="scientific">Chaenocephalus aceratus</name>
    <name type="common">Blackfin icefish</name>
    <name type="synonym">Chaenichthys aceratus</name>
    <dbReference type="NCBI Taxonomy" id="36190"/>
    <lineage>
        <taxon>Eukaryota</taxon>
        <taxon>Metazoa</taxon>
        <taxon>Chordata</taxon>
        <taxon>Craniata</taxon>
        <taxon>Vertebrata</taxon>
        <taxon>Euteleostomi</taxon>
        <taxon>Actinopterygii</taxon>
        <taxon>Neopterygii</taxon>
        <taxon>Teleostei</taxon>
        <taxon>Neoteleostei</taxon>
        <taxon>Acanthomorphata</taxon>
        <taxon>Eupercaria</taxon>
        <taxon>Perciformes</taxon>
        <taxon>Notothenioidei</taxon>
        <taxon>Channichthyidae</taxon>
        <taxon>Chaenocephalus</taxon>
    </lineage>
</organism>
<comment type="caution">
    <text evidence="1">The sequence shown here is derived from an EMBL/GenBank/DDBJ whole genome shotgun (WGS) entry which is preliminary data.</text>
</comment>
<evidence type="ECO:0000313" key="1">
    <source>
        <dbReference type="EMBL" id="KAI4811636.1"/>
    </source>
</evidence>
<proteinExistence type="predicted"/>
<protein>
    <submittedName>
        <fullName evidence="1">Uncharacterized protein</fullName>
    </submittedName>
</protein>
<reference evidence="1" key="1">
    <citation type="submission" date="2022-05" db="EMBL/GenBank/DDBJ databases">
        <title>Chromosome-level genome of Chaenocephalus aceratus.</title>
        <authorList>
            <person name="Park H."/>
        </authorList>
    </citation>
    <scope>NUCLEOTIDE SEQUENCE</scope>
    <source>
        <strain evidence="1">KU_202001</strain>
    </source>
</reference>
<gene>
    <name evidence="1" type="ORF">KUCAC02_014515</name>
</gene>
<keyword evidence="2" id="KW-1185">Reference proteome</keyword>
<dbReference type="EMBL" id="CM043800">
    <property type="protein sequence ID" value="KAI4811636.1"/>
    <property type="molecule type" value="Genomic_DNA"/>
</dbReference>
<name>A0ACB9WEX8_CHAAC</name>
<evidence type="ECO:0000313" key="2">
    <source>
        <dbReference type="Proteomes" id="UP001057452"/>
    </source>
</evidence>
<dbReference type="Proteomes" id="UP001057452">
    <property type="component" value="Chromosome 16"/>
</dbReference>
<sequence>MLFFFSSIPDPTTSAPPLHLEMELELLENEKQDAIWSYPTCPDVEECRLGLHNCHSFATCINTPTSYECHCERGYTGDGTLHCNQTPCSAWKDTCAPPNGADVPDAGTIRPDANGDPHHCSSLLTTWILRFLQSPANRHYIHQLHQHKPLPRPSTVPSCPPQLPAYDQDVSQWKCSLLQQRTWMKAELQSMGLWPGSVPVRNPLKMVSLWRGAPQPELIHSVYDFPFA</sequence>